<dbReference type="Pfam" id="PF07942">
    <property type="entry name" value="CARME"/>
    <property type="match status" value="1"/>
</dbReference>
<keyword evidence="3 6" id="KW-0489">Methyltransferase</keyword>
<dbReference type="PANTHER" id="PTHR12303">
    <property type="entry name" value="CARNOSINE N-METHYLTRANSFERASE"/>
    <property type="match status" value="1"/>
</dbReference>
<organism evidence="6 7">
    <name type="scientific">Schizosaccharomyces japonicus (strain yFS275 / FY16936)</name>
    <name type="common">Fission yeast</name>
    <dbReference type="NCBI Taxonomy" id="402676"/>
    <lineage>
        <taxon>Eukaryota</taxon>
        <taxon>Fungi</taxon>
        <taxon>Dikarya</taxon>
        <taxon>Ascomycota</taxon>
        <taxon>Taphrinomycotina</taxon>
        <taxon>Schizosaccharomycetes</taxon>
        <taxon>Schizosaccharomycetales</taxon>
        <taxon>Schizosaccharomycetaceae</taxon>
        <taxon>Schizosaccharomyces</taxon>
    </lineage>
</organism>
<evidence type="ECO:0000256" key="3">
    <source>
        <dbReference type="ARBA" id="ARBA00022603"/>
    </source>
</evidence>
<evidence type="ECO:0000256" key="2">
    <source>
        <dbReference type="ARBA" id="ARBA00012003"/>
    </source>
</evidence>
<keyword evidence="7" id="KW-1185">Reference proteome</keyword>
<dbReference type="GO" id="GO:0030735">
    <property type="term" value="F:carnosine N-methyltransferase activity"/>
    <property type="evidence" value="ECO:0007669"/>
    <property type="project" value="UniProtKB-EC"/>
</dbReference>
<name>B6K3A3_SCHJY</name>
<sequence length="302" mass="34598">MFLETVIRSNASVFMPDFDETKLERVDMDQMQLLCSSIKQLVRDWSAEGQRERDLSYKPIVDELERLFPLEEFDRSKVSVLVPGCGLGRLPFEIAVKGFACQGNELSYYMLLTSQFMLNHTAEVDQFEIHPFIHTFSNHKSREDHVRGITIPDIVPEKSLNNNPNFTMSAGDFVDVYGSKDCANECDVLATCFFIDTAKNVIDYLEAIANCLKEGGYWINLGPLLYHFETSNVPSNSPEEPGPKAVPTLELTLDQLFCVMKKMGFEILQHRELSTGYMGDERSMIEWIYHPHFWVAQLVRKS</sequence>
<evidence type="ECO:0000313" key="6">
    <source>
        <dbReference type="EMBL" id="EEB07960.2"/>
    </source>
</evidence>
<dbReference type="VEuPathDB" id="FungiDB:SJAG_03087"/>
<reference evidence="6 7" key="1">
    <citation type="journal article" date="2011" name="Science">
        <title>Comparative functional genomics of the fission yeasts.</title>
        <authorList>
            <person name="Rhind N."/>
            <person name="Chen Z."/>
            <person name="Yassour M."/>
            <person name="Thompson D.A."/>
            <person name="Haas B.J."/>
            <person name="Habib N."/>
            <person name="Wapinski I."/>
            <person name="Roy S."/>
            <person name="Lin M.F."/>
            <person name="Heiman D.I."/>
            <person name="Young S.K."/>
            <person name="Furuya K."/>
            <person name="Guo Y."/>
            <person name="Pidoux A."/>
            <person name="Chen H.M."/>
            <person name="Robbertse B."/>
            <person name="Goldberg J.M."/>
            <person name="Aoki K."/>
            <person name="Bayne E.H."/>
            <person name="Berlin A.M."/>
            <person name="Desjardins C.A."/>
            <person name="Dobbs E."/>
            <person name="Dukaj L."/>
            <person name="Fan L."/>
            <person name="FitzGerald M.G."/>
            <person name="French C."/>
            <person name="Gujja S."/>
            <person name="Hansen K."/>
            <person name="Keifenheim D."/>
            <person name="Levin J.Z."/>
            <person name="Mosher R.A."/>
            <person name="Mueller C.A."/>
            <person name="Pfiffner J."/>
            <person name="Priest M."/>
            <person name="Russ C."/>
            <person name="Smialowska A."/>
            <person name="Swoboda P."/>
            <person name="Sykes S.M."/>
            <person name="Vaughn M."/>
            <person name="Vengrova S."/>
            <person name="Yoder R."/>
            <person name="Zeng Q."/>
            <person name="Allshire R."/>
            <person name="Baulcombe D."/>
            <person name="Birren B.W."/>
            <person name="Brown W."/>
            <person name="Ekwall K."/>
            <person name="Kellis M."/>
            <person name="Leatherwood J."/>
            <person name="Levin H."/>
            <person name="Margalit H."/>
            <person name="Martienssen R."/>
            <person name="Nieduszynski C.A."/>
            <person name="Spatafora J.W."/>
            <person name="Friedman N."/>
            <person name="Dalgaard J.Z."/>
            <person name="Baumann P."/>
            <person name="Niki H."/>
            <person name="Regev A."/>
            <person name="Nusbaum C."/>
        </authorList>
    </citation>
    <scope>NUCLEOTIDE SEQUENCE [LARGE SCALE GENOMIC DNA]</scope>
    <source>
        <strain evidence="7">yFS275 / FY16936</strain>
    </source>
</reference>
<dbReference type="HOGENOM" id="CLU_030612_0_1_1"/>
<comment type="similarity">
    <text evidence="1">Belongs to the carnosine N-methyltransferase family.</text>
</comment>
<evidence type="ECO:0000256" key="5">
    <source>
        <dbReference type="ARBA" id="ARBA00022691"/>
    </source>
</evidence>
<dbReference type="InterPro" id="IPR029063">
    <property type="entry name" value="SAM-dependent_MTases_sf"/>
</dbReference>
<dbReference type="PANTHER" id="PTHR12303:SF6">
    <property type="entry name" value="CARNOSINE N-METHYLTRANSFERASE"/>
    <property type="match status" value="1"/>
</dbReference>
<proteinExistence type="inferred from homology"/>
<dbReference type="AlphaFoldDB" id="B6K3A3"/>
<dbReference type="SUPFAM" id="SSF53335">
    <property type="entry name" value="S-adenosyl-L-methionine-dependent methyltransferases"/>
    <property type="match status" value="1"/>
</dbReference>
<dbReference type="GO" id="GO:0008757">
    <property type="term" value="F:S-adenosylmethionine-dependent methyltransferase activity"/>
    <property type="evidence" value="ECO:0000318"/>
    <property type="project" value="GO_Central"/>
</dbReference>
<keyword evidence="4" id="KW-0808">Transferase</keyword>
<dbReference type="EMBL" id="KE651167">
    <property type="protein sequence ID" value="EEB07960.2"/>
    <property type="molecule type" value="Genomic_DNA"/>
</dbReference>
<keyword evidence="5" id="KW-0949">S-adenosyl-L-methionine</keyword>
<dbReference type="OMA" id="GSMSMCA"/>
<dbReference type="JaponicusDB" id="SJAG_03087"/>
<dbReference type="EC" id="2.1.1.22" evidence="2"/>
<dbReference type="eggNOG" id="KOG2798">
    <property type="taxonomic scope" value="Eukaryota"/>
</dbReference>
<dbReference type="Proteomes" id="UP000001744">
    <property type="component" value="Unassembled WGS sequence"/>
</dbReference>
<evidence type="ECO:0000256" key="1">
    <source>
        <dbReference type="ARBA" id="ARBA00010086"/>
    </source>
</evidence>
<dbReference type="STRING" id="402676.B6K3A3"/>
<dbReference type="GO" id="GO:0035498">
    <property type="term" value="P:carnosine metabolic process"/>
    <property type="evidence" value="ECO:0007669"/>
    <property type="project" value="EnsemblFungi"/>
</dbReference>
<dbReference type="RefSeq" id="XP_002174253.2">
    <property type="nucleotide sequence ID" value="XM_002174217.2"/>
</dbReference>
<dbReference type="InterPro" id="IPR012901">
    <property type="entry name" value="CARME"/>
</dbReference>
<dbReference type="GeneID" id="7049001"/>
<dbReference type="GO" id="GO:0032259">
    <property type="term" value="P:methylation"/>
    <property type="evidence" value="ECO:0007669"/>
    <property type="project" value="UniProtKB-KW"/>
</dbReference>
<accession>B6K3A3</accession>
<gene>
    <name evidence="6" type="ORF">SJAG_03087</name>
</gene>
<protein>
    <recommendedName>
        <fullName evidence="2">carnosine N-methyltransferase</fullName>
        <ecNumber evidence="2">2.1.1.22</ecNumber>
    </recommendedName>
</protein>
<evidence type="ECO:0000313" key="7">
    <source>
        <dbReference type="Proteomes" id="UP000001744"/>
    </source>
</evidence>
<evidence type="ECO:0000256" key="4">
    <source>
        <dbReference type="ARBA" id="ARBA00022679"/>
    </source>
</evidence>
<dbReference type="OrthoDB" id="978at2759"/>
<dbReference type="Gene3D" id="3.40.50.150">
    <property type="entry name" value="Vaccinia Virus protein VP39"/>
    <property type="match status" value="1"/>
</dbReference>
<dbReference type="SMART" id="SM01296">
    <property type="entry name" value="N2227"/>
    <property type="match status" value="1"/>
</dbReference>